<gene>
    <name evidence="1" type="ORF">LEP1GSC188_1009</name>
</gene>
<evidence type="ECO:0000313" key="2">
    <source>
        <dbReference type="Proteomes" id="UP000011770"/>
    </source>
</evidence>
<dbReference type="Proteomes" id="UP000011770">
    <property type="component" value="Unassembled WGS sequence"/>
</dbReference>
<proteinExistence type="predicted"/>
<comment type="caution">
    <text evidence="1">The sequence shown here is derived from an EMBL/GenBank/DDBJ whole genome shotgun (WGS) entry which is preliminary data.</text>
</comment>
<sequence>MTGKIGSITVRKKHGLWSQILKDGVGRLLFQLKDSNKTKNLS</sequence>
<organism evidence="1 2">
    <name type="scientific">Leptospira weilii serovar Topaz str. LT2116</name>
    <dbReference type="NCBI Taxonomy" id="1088540"/>
    <lineage>
        <taxon>Bacteria</taxon>
        <taxon>Pseudomonadati</taxon>
        <taxon>Spirochaetota</taxon>
        <taxon>Spirochaetia</taxon>
        <taxon>Leptospirales</taxon>
        <taxon>Leptospiraceae</taxon>
        <taxon>Leptospira</taxon>
    </lineage>
</organism>
<protein>
    <submittedName>
        <fullName evidence="1">Uncharacterized protein</fullName>
    </submittedName>
</protein>
<name>M3EGY9_9LEPT</name>
<reference evidence="1 2" key="1">
    <citation type="submission" date="2013-01" db="EMBL/GenBank/DDBJ databases">
        <authorList>
            <person name="Harkins D.M."/>
            <person name="Durkin A.S."/>
            <person name="Brinkac L.M."/>
            <person name="Haft D.H."/>
            <person name="Selengut J.D."/>
            <person name="Sanka R."/>
            <person name="DePew J."/>
            <person name="Purushe J."/>
            <person name="Tulsiani S.M."/>
            <person name="Graham G.C."/>
            <person name="Burns M.-A."/>
            <person name="Dohnt M.F."/>
            <person name="Smythe L.D."/>
            <person name="McKay D.B."/>
            <person name="Craig S.B."/>
            <person name="Vinetz J.M."/>
            <person name="Sutton G.G."/>
            <person name="Nierman W.C."/>
            <person name="Fouts D.E."/>
        </authorList>
    </citation>
    <scope>NUCLEOTIDE SEQUENCE [LARGE SCALE GENOMIC DNA]</scope>
    <source>
        <strain evidence="1 2">LT2116</strain>
    </source>
</reference>
<dbReference type="AlphaFoldDB" id="M3EGY9"/>
<dbReference type="EMBL" id="AHOR02000058">
    <property type="protein sequence ID" value="EMF80323.1"/>
    <property type="molecule type" value="Genomic_DNA"/>
</dbReference>
<accession>M3EGY9</accession>
<evidence type="ECO:0000313" key="1">
    <source>
        <dbReference type="EMBL" id="EMF80323.1"/>
    </source>
</evidence>